<dbReference type="InterPro" id="IPR000209">
    <property type="entry name" value="Peptidase_S8/S53_dom"/>
</dbReference>
<dbReference type="eggNOG" id="COG1404">
    <property type="taxonomic scope" value="Bacteria"/>
</dbReference>
<protein>
    <submittedName>
        <fullName evidence="12">Peptidase, S8/S53 family</fullName>
        <ecNumber evidence="12">3.4.21.62</ecNumber>
    </submittedName>
</protein>
<feature type="signal peptide" evidence="10">
    <location>
        <begin position="1"/>
        <end position="35"/>
    </location>
</feature>
<comment type="similarity">
    <text evidence="1 6 7">Belongs to the peptidase S8 family.</text>
</comment>
<feature type="active site" description="Charge relay system" evidence="5 6">
    <location>
        <position position="471"/>
    </location>
</feature>
<dbReference type="InterPro" id="IPR015500">
    <property type="entry name" value="Peptidase_S8_subtilisin-rel"/>
</dbReference>
<sequence length="777" mass="80480">MQQSAFTKKMISGFAAIAMAASCVAVGAVGSVAYAADATPVYSPVEPSDNPRNYAVNLPEGATEAQLKAAVDEAVKLGGVALSQYPQFGTFFVQAKSKSFAKDYAEAATEAGIKVDSVGATRQAYVTGDEDVIDKDGASTFSLNTPSNAGQFDKEKSLASDPYTTADMAWGVLALGADKAKEVTDKDVPLAPVTVGVIDSGVDYRHEDFKNTDGTSQIDFDKSVDCSVNGIPSQEKVNVDGQEVYPWRPTASSHGTHVAGTIAAASNGKGVDGVAPSVKIAAIKAMNDGGFLYPEYVTCGFVWSAEHGIDVTNNSYYSDPWEYWVPSDPTQTAGYEAVRRAVAYATAKGVTSVAAAGNSDQNMDDPAPDSGSPDDVADANSGEPYANGDGKSIIKNRDVKDGIDIPASLPGVVTVSAVGETERGKLGSYERASFSNYGTESIDVAAPGVNIASTVDPDIDGGDYAYYSGTSMASPHAAGVAALIKAIHPDFTPAQVLDLMKKQAAVNYAQLADPAKSDNKEYRGAGLVNAFTAVTKDQPKPTVADAEYSTDGGATWKPLKDATVTGKATVRVKATGSVSVLSLTVAGKTDTVKAEQKTHDNALTASVDVDFTADGDQSAEITANGLNDYKDADDDVTSTVTFKSVADPANLPATADSIASLKKDTADASAKKQSDYTADSWTRFAAAKQAAADVLAKGDKATQGEVDKAAAELKAASDALVKAEAGKPTETKPTQPGKPTQSKQLTETGSSVAVVAAAVLLLAVAGVSLIVWRRRRA</sequence>
<dbReference type="PROSITE" id="PS00136">
    <property type="entry name" value="SUBTILASE_ASP"/>
    <property type="match status" value="1"/>
</dbReference>
<evidence type="ECO:0000256" key="4">
    <source>
        <dbReference type="ARBA" id="ARBA00022825"/>
    </source>
</evidence>
<keyword evidence="2 6" id="KW-0645">Protease</keyword>
<keyword evidence="9" id="KW-1133">Transmembrane helix</keyword>
<keyword evidence="4 6" id="KW-0720">Serine protease</keyword>
<feature type="active site" description="Charge relay system" evidence="5 6">
    <location>
        <position position="199"/>
    </location>
</feature>
<evidence type="ECO:0000256" key="8">
    <source>
        <dbReference type="SAM" id="MobiDB-lite"/>
    </source>
</evidence>
<dbReference type="EMBL" id="JGZK01000003">
    <property type="protein sequence ID" value="KFI87241.1"/>
    <property type="molecule type" value="Genomic_DNA"/>
</dbReference>
<dbReference type="Gene3D" id="3.40.50.200">
    <property type="entry name" value="Peptidase S8/S53 domain"/>
    <property type="match status" value="1"/>
</dbReference>
<evidence type="ECO:0000313" key="13">
    <source>
        <dbReference type="Proteomes" id="UP000028984"/>
    </source>
</evidence>
<accession>A0A087CVE1</accession>
<dbReference type="Gene3D" id="1.20.1270.90">
    <property type="entry name" value="AF1782-like"/>
    <property type="match status" value="1"/>
</dbReference>
<dbReference type="GO" id="GO:0004252">
    <property type="term" value="F:serine-type endopeptidase activity"/>
    <property type="evidence" value="ECO:0007669"/>
    <property type="project" value="UniProtKB-UniRule"/>
</dbReference>
<feature type="region of interest" description="Disordered" evidence="8">
    <location>
        <begin position="724"/>
        <end position="746"/>
    </location>
</feature>
<dbReference type="InterPro" id="IPR023827">
    <property type="entry name" value="Peptidase_S8_Asp-AS"/>
</dbReference>
<dbReference type="SUPFAM" id="SSF52743">
    <property type="entry name" value="Subtilisin-like"/>
    <property type="match status" value="1"/>
</dbReference>
<feature type="transmembrane region" description="Helical" evidence="9">
    <location>
        <begin position="752"/>
        <end position="772"/>
    </location>
</feature>
<keyword evidence="9" id="KW-0472">Membrane</keyword>
<dbReference type="InterPro" id="IPR023828">
    <property type="entry name" value="Peptidase_S8_Ser-AS"/>
</dbReference>
<dbReference type="InterPro" id="IPR022398">
    <property type="entry name" value="Peptidase_S8_His-AS"/>
</dbReference>
<evidence type="ECO:0000256" key="1">
    <source>
        <dbReference type="ARBA" id="ARBA00011073"/>
    </source>
</evidence>
<dbReference type="RefSeq" id="WP_052382019.1">
    <property type="nucleotide sequence ID" value="NZ_JDUW01000018.1"/>
</dbReference>
<dbReference type="AlphaFoldDB" id="A0A087CVE1"/>
<proteinExistence type="inferred from homology"/>
<organism evidence="12 13">
    <name type="scientific">Bifidobacterium reuteri DSM 23975</name>
    <dbReference type="NCBI Taxonomy" id="1437610"/>
    <lineage>
        <taxon>Bacteria</taxon>
        <taxon>Bacillati</taxon>
        <taxon>Actinomycetota</taxon>
        <taxon>Actinomycetes</taxon>
        <taxon>Bifidobacteriales</taxon>
        <taxon>Bifidobacteriaceae</taxon>
        <taxon>Bifidobacterium</taxon>
    </lineage>
</organism>
<feature type="compositionally biased region" description="Polar residues" evidence="8">
    <location>
        <begin position="731"/>
        <end position="746"/>
    </location>
</feature>
<reference evidence="12 13" key="1">
    <citation type="submission" date="2014-03" db="EMBL/GenBank/DDBJ databases">
        <title>Genomics of Bifidobacteria.</title>
        <authorList>
            <person name="Ventura M."/>
            <person name="Milani C."/>
            <person name="Lugli G.A."/>
        </authorList>
    </citation>
    <scope>NUCLEOTIDE SEQUENCE [LARGE SCALE GENOMIC DNA]</scope>
    <source>
        <strain evidence="12 13">DSM 23975</strain>
    </source>
</reference>
<evidence type="ECO:0000256" key="5">
    <source>
        <dbReference type="PIRSR" id="PIRSR615500-1"/>
    </source>
</evidence>
<dbReference type="PANTHER" id="PTHR43806">
    <property type="entry name" value="PEPTIDASE S8"/>
    <property type="match status" value="1"/>
</dbReference>
<dbReference type="PROSITE" id="PS00138">
    <property type="entry name" value="SUBTILASE_SER"/>
    <property type="match status" value="1"/>
</dbReference>
<evidence type="ECO:0000256" key="6">
    <source>
        <dbReference type="PROSITE-ProRule" id="PRU01240"/>
    </source>
</evidence>
<dbReference type="EC" id="3.4.21.62" evidence="12"/>
<dbReference type="Pfam" id="PF00082">
    <property type="entry name" value="Peptidase_S8"/>
    <property type="match status" value="1"/>
</dbReference>
<comment type="caution">
    <text evidence="12">The sequence shown here is derived from an EMBL/GenBank/DDBJ whole genome shotgun (WGS) entry which is preliminary data.</text>
</comment>
<feature type="chain" id="PRO_5001819665" evidence="10">
    <location>
        <begin position="36"/>
        <end position="777"/>
    </location>
</feature>
<dbReference type="Proteomes" id="UP000028984">
    <property type="component" value="Unassembled WGS sequence"/>
</dbReference>
<dbReference type="InterPro" id="IPR036852">
    <property type="entry name" value="Peptidase_S8/S53_dom_sf"/>
</dbReference>
<dbReference type="InterPro" id="IPR050131">
    <property type="entry name" value="Peptidase_S8_subtilisin-like"/>
</dbReference>
<dbReference type="PRINTS" id="PR00723">
    <property type="entry name" value="SUBTILISIN"/>
</dbReference>
<keyword evidence="10" id="KW-0732">Signal</keyword>
<feature type="active site" description="Charge relay system" evidence="5 6">
    <location>
        <position position="254"/>
    </location>
</feature>
<feature type="domain" description="Peptidase S8/S53" evidence="11">
    <location>
        <begin position="193"/>
        <end position="509"/>
    </location>
</feature>
<evidence type="ECO:0000259" key="11">
    <source>
        <dbReference type="Pfam" id="PF00082"/>
    </source>
</evidence>
<keyword evidence="3 6" id="KW-0378">Hydrolase</keyword>
<evidence type="ECO:0000313" key="12">
    <source>
        <dbReference type="EMBL" id="KFI87241.1"/>
    </source>
</evidence>
<dbReference type="OrthoDB" id="9813435at2"/>
<dbReference type="PROSITE" id="PS51892">
    <property type="entry name" value="SUBTILASE"/>
    <property type="match status" value="1"/>
</dbReference>
<name>A0A087CVE1_9BIFI</name>
<evidence type="ECO:0000256" key="10">
    <source>
        <dbReference type="SAM" id="SignalP"/>
    </source>
</evidence>
<evidence type="ECO:0000256" key="9">
    <source>
        <dbReference type="SAM" id="Phobius"/>
    </source>
</evidence>
<gene>
    <name evidence="12" type="ORF">BREU_0271</name>
</gene>
<evidence type="ECO:0000256" key="2">
    <source>
        <dbReference type="ARBA" id="ARBA00022670"/>
    </source>
</evidence>
<feature type="region of interest" description="Disordered" evidence="8">
    <location>
        <begin position="355"/>
        <end position="393"/>
    </location>
</feature>
<dbReference type="GO" id="GO:0006508">
    <property type="term" value="P:proteolysis"/>
    <property type="evidence" value="ECO:0007669"/>
    <property type="project" value="UniProtKB-KW"/>
</dbReference>
<evidence type="ECO:0000256" key="7">
    <source>
        <dbReference type="RuleBase" id="RU003355"/>
    </source>
</evidence>
<keyword evidence="13" id="KW-1185">Reference proteome</keyword>
<dbReference type="PROSITE" id="PS00137">
    <property type="entry name" value="SUBTILASE_HIS"/>
    <property type="match status" value="1"/>
</dbReference>
<dbReference type="STRING" id="1437610.BREU_0271"/>
<keyword evidence="9" id="KW-0812">Transmembrane</keyword>
<evidence type="ECO:0000256" key="3">
    <source>
        <dbReference type="ARBA" id="ARBA00022801"/>
    </source>
</evidence>
<dbReference type="PANTHER" id="PTHR43806:SF11">
    <property type="entry name" value="CEREVISIN-RELATED"/>
    <property type="match status" value="1"/>
</dbReference>